<feature type="domain" description="Mce/MlaD" evidence="2">
    <location>
        <begin position="52"/>
        <end position="114"/>
    </location>
</feature>
<dbReference type="PANTHER" id="PTHR33371:SF4">
    <property type="entry name" value="INTERMEMBRANE PHOSPHOLIPID TRANSPORT SYSTEM BINDING PROTEIN MLAD"/>
    <property type="match status" value="1"/>
</dbReference>
<keyword evidence="4" id="KW-1185">Reference proteome</keyword>
<accession>A0ABW2R799</accession>
<organism evidence="3 4">
    <name type="scientific">Hydrogenophaga bisanensis</name>
    <dbReference type="NCBI Taxonomy" id="439611"/>
    <lineage>
        <taxon>Bacteria</taxon>
        <taxon>Pseudomonadati</taxon>
        <taxon>Pseudomonadota</taxon>
        <taxon>Betaproteobacteria</taxon>
        <taxon>Burkholderiales</taxon>
        <taxon>Comamonadaceae</taxon>
        <taxon>Hydrogenophaga</taxon>
    </lineage>
</organism>
<reference evidence="4" key="1">
    <citation type="journal article" date="2019" name="Int. J. Syst. Evol. Microbiol.">
        <title>The Global Catalogue of Microorganisms (GCM) 10K type strain sequencing project: providing services to taxonomists for standard genome sequencing and annotation.</title>
        <authorList>
            <consortium name="The Broad Institute Genomics Platform"/>
            <consortium name="The Broad Institute Genome Sequencing Center for Infectious Disease"/>
            <person name="Wu L."/>
            <person name="Ma J."/>
        </authorList>
    </citation>
    <scope>NUCLEOTIDE SEQUENCE [LARGE SCALE GENOMIC DNA]</scope>
    <source>
        <strain evidence="4">CCUG 54518</strain>
    </source>
</reference>
<evidence type="ECO:0000313" key="3">
    <source>
        <dbReference type="EMBL" id="MFC7433947.1"/>
    </source>
</evidence>
<gene>
    <name evidence="3" type="ORF">ACFQNJ_05430</name>
</gene>
<sequence>MTPEPSTHRANDSPEPVRHLEFKAAMLLMLMVALVVGSALYVMHARGMFERTQRLVLIADDSEGVVVGMDMTFAGFSIGRVSRIELADDGNVRILVDVPVKDAKWLRTTSVFTMEKALVGGTKIRAYSGVLTDPPLPAGAERQVLRGDAAAEIPKLVASVRDLLANLTALTQSDAALARTLTNVQDVTGKLKGPQGGLGVLMGNEADAARVVATIERANTVLARADTLAARLDSLVANADRQVFGQGAPEGQGALVPDLRAAVQQINGLLGEARGTLQKVDAVLVEAQGVAANTRAATVDLGVLRADVEASLRKVDALINDINRRWPFSRPSEIELK</sequence>
<keyword evidence="1" id="KW-0812">Transmembrane</keyword>
<comment type="caution">
    <text evidence="3">The sequence shown here is derived from an EMBL/GenBank/DDBJ whole genome shotgun (WGS) entry which is preliminary data.</text>
</comment>
<dbReference type="RefSeq" id="WP_382254667.1">
    <property type="nucleotide sequence ID" value="NZ_JBHTBX010000003.1"/>
</dbReference>
<proteinExistence type="predicted"/>
<feature type="transmembrane region" description="Helical" evidence="1">
    <location>
        <begin position="24"/>
        <end position="43"/>
    </location>
</feature>
<keyword evidence="1" id="KW-0472">Membrane</keyword>
<dbReference type="PANTHER" id="PTHR33371">
    <property type="entry name" value="INTERMEMBRANE PHOSPHOLIPID TRANSPORT SYSTEM BINDING PROTEIN MLAD-RELATED"/>
    <property type="match status" value="1"/>
</dbReference>
<evidence type="ECO:0000256" key="1">
    <source>
        <dbReference type="SAM" id="Phobius"/>
    </source>
</evidence>
<dbReference type="InterPro" id="IPR003399">
    <property type="entry name" value="Mce/MlaD"/>
</dbReference>
<dbReference type="InterPro" id="IPR052336">
    <property type="entry name" value="MlaD_Phospholipid_Transporter"/>
</dbReference>
<dbReference type="Proteomes" id="UP001596495">
    <property type="component" value="Unassembled WGS sequence"/>
</dbReference>
<dbReference type="Pfam" id="PF02470">
    <property type="entry name" value="MlaD"/>
    <property type="match status" value="1"/>
</dbReference>
<keyword evidence="1" id="KW-1133">Transmembrane helix</keyword>
<evidence type="ECO:0000259" key="2">
    <source>
        <dbReference type="Pfam" id="PF02470"/>
    </source>
</evidence>
<protein>
    <submittedName>
        <fullName evidence="3">MlaD family protein</fullName>
    </submittedName>
</protein>
<dbReference type="EMBL" id="JBHTBX010000003">
    <property type="protein sequence ID" value="MFC7433947.1"/>
    <property type="molecule type" value="Genomic_DNA"/>
</dbReference>
<name>A0ABW2R799_9BURK</name>
<evidence type="ECO:0000313" key="4">
    <source>
        <dbReference type="Proteomes" id="UP001596495"/>
    </source>
</evidence>